<evidence type="ECO:0000313" key="1">
    <source>
        <dbReference type="EMBL" id="KAK1713336.1"/>
    </source>
</evidence>
<dbReference type="GeneID" id="85393231"/>
<sequence>MVAEDVIPGRRNFHPVPILPPRCPASPVKSLIDLARKGQRGERLHLGSLNMEL</sequence>
<dbReference type="RefSeq" id="XP_060359662.1">
    <property type="nucleotide sequence ID" value="XM_060509332.1"/>
</dbReference>
<protein>
    <submittedName>
        <fullName evidence="1">Uncharacterized protein</fullName>
    </submittedName>
</protein>
<accession>A0AAD8XA04</accession>
<dbReference type="AlphaFoldDB" id="A0AAD8XA04"/>
<dbReference type="EMBL" id="JAHMHS010000140">
    <property type="protein sequence ID" value="KAK1713336.1"/>
    <property type="molecule type" value="Genomic_DNA"/>
</dbReference>
<dbReference type="Proteomes" id="UP001244207">
    <property type="component" value="Unassembled WGS sequence"/>
</dbReference>
<name>A0AAD8XA04_GLOAC</name>
<keyword evidence="2" id="KW-1185">Reference proteome</keyword>
<gene>
    <name evidence="1" type="ORF">BDZ83DRAFT_637860</name>
</gene>
<proteinExistence type="predicted"/>
<evidence type="ECO:0000313" key="2">
    <source>
        <dbReference type="Proteomes" id="UP001244207"/>
    </source>
</evidence>
<organism evidence="1 2">
    <name type="scientific">Glomerella acutata</name>
    <name type="common">Colletotrichum acutatum</name>
    <dbReference type="NCBI Taxonomy" id="27357"/>
    <lineage>
        <taxon>Eukaryota</taxon>
        <taxon>Fungi</taxon>
        <taxon>Dikarya</taxon>
        <taxon>Ascomycota</taxon>
        <taxon>Pezizomycotina</taxon>
        <taxon>Sordariomycetes</taxon>
        <taxon>Hypocreomycetidae</taxon>
        <taxon>Glomerellales</taxon>
        <taxon>Glomerellaceae</taxon>
        <taxon>Colletotrichum</taxon>
        <taxon>Colletotrichum acutatum species complex</taxon>
    </lineage>
</organism>
<reference evidence="1" key="1">
    <citation type="submission" date="2021-12" db="EMBL/GenBank/DDBJ databases">
        <title>Comparative genomics, transcriptomics and evolutionary studies reveal genomic signatures of adaptation to plant cell wall in hemibiotrophic fungi.</title>
        <authorList>
            <consortium name="DOE Joint Genome Institute"/>
            <person name="Baroncelli R."/>
            <person name="Diaz J.F."/>
            <person name="Benocci T."/>
            <person name="Peng M."/>
            <person name="Battaglia E."/>
            <person name="Haridas S."/>
            <person name="Andreopoulos W."/>
            <person name="Labutti K."/>
            <person name="Pangilinan J."/>
            <person name="Floch G.L."/>
            <person name="Makela M.R."/>
            <person name="Henrissat B."/>
            <person name="Grigoriev I.V."/>
            <person name="Crouch J.A."/>
            <person name="De Vries R.P."/>
            <person name="Sukno S.A."/>
            <person name="Thon M.R."/>
        </authorList>
    </citation>
    <scope>NUCLEOTIDE SEQUENCE</scope>
    <source>
        <strain evidence="1">CBS 112980</strain>
    </source>
</reference>
<comment type="caution">
    <text evidence="1">The sequence shown here is derived from an EMBL/GenBank/DDBJ whole genome shotgun (WGS) entry which is preliminary data.</text>
</comment>